<accession>A0ACD2HJ78</accession>
<dbReference type="Proteomes" id="UP000293092">
    <property type="component" value="Unassembled WGS sequence"/>
</dbReference>
<sequence length="304" mass="34624">MTNEIEHRPLADDEIDLRELFTMLWRGKWIITAFTFLFAIGSISCALSLPNIYKSEVLLAPSEDSQGRGLTGMVGGLGGLASFAGLSLGGNQADKTTIALEILKSRGFLTEFVEKHQILREIMAVKEWSPNQGLVFNEEIYDSQQDIWVQQAKPTSWEYVNHIRNNLLTITREPESGLIRLSIHHQSPIFAKRFVELLVMDINDEMRKRDINEAKRSLEFLANELKQTSLSNMQQVFFELIEKQTQTMMLANIRPEYIFQTIDPAIAPEQKVKPRRSLIVIVATALGTFFGAFFVLLRSTILKF</sequence>
<organism evidence="1 2">
    <name type="scientific">Pseudidiomarina tainanensis</name>
    <dbReference type="NCBI Taxonomy" id="502365"/>
    <lineage>
        <taxon>Bacteria</taxon>
        <taxon>Pseudomonadati</taxon>
        <taxon>Pseudomonadota</taxon>
        <taxon>Gammaproteobacteria</taxon>
        <taxon>Alteromonadales</taxon>
        <taxon>Idiomarinaceae</taxon>
        <taxon>Pseudidiomarina</taxon>
    </lineage>
</organism>
<proteinExistence type="predicted"/>
<gene>
    <name evidence="1" type="ORF">CWI82_02940</name>
</gene>
<evidence type="ECO:0000313" key="1">
    <source>
        <dbReference type="EMBL" id="RZQ56282.1"/>
    </source>
</evidence>
<protein>
    <submittedName>
        <fullName evidence="1">LPS O-antigen length regulator</fullName>
    </submittedName>
</protein>
<dbReference type="EMBL" id="PIQJ01000001">
    <property type="protein sequence ID" value="RZQ56282.1"/>
    <property type="molecule type" value="Genomic_DNA"/>
</dbReference>
<name>A0ACD2HJ78_9GAMM</name>
<keyword evidence="2" id="KW-1185">Reference proteome</keyword>
<reference evidence="1" key="1">
    <citation type="submission" date="2017-11" db="EMBL/GenBank/DDBJ databases">
        <title>Comparative genomic and phylogenomic analyses of the family Idiomarinaceae.</title>
        <authorList>
            <person name="Liu Y."/>
            <person name="Shao Z."/>
        </authorList>
    </citation>
    <scope>NUCLEOTIDE SEQUENCE</scope>
    <source>
        <strain evidence="1">PIN1</strain>
    </source>
</reference>
<comment type="caution">
    <text evidence="1">The sequence shown here is derived from an EMBL/GenBank/DDBJ whole genome shotgun (WGS) entry which is preliminary data.</text>
</comment>
<evidence type="ECO:0000313" key="2">
    <source>
        <dbReference type="Proteomes" id="UP000293092"/>
    </source>
</evidence>